<name>A0A2T4JCR5_FUSBL</name>
<keyword evidence="3" id="KW-1185">Reference proteome</keyword>
<dbReference type="Proteomes" id="UP000241362">
    <property type="component" value="Unassembled WGS sequence"/>
</dbReference>
<evidence type="ECO:0008006" key="4">
    <source>
        <dbReference type="Google" id="ProtNLM"/>
    </source>
</evidence>
<feature type="chain" id="PRO_5015647720" description="PASTA domain-containing protein" evidence="1">
    <location>
        <begin position="22"/>
        <end position="287"/>
    </location>
</feature>
<feature type="signal peptide" evidence="1">
    <location>
        <begin position="1"/>
        <end position="21"/>
    </location>
</feature>
<evidence type="ECO:0000256" key="1">
    <source>
        <dbReference type="SAM" id="SignalP"/>
    </source>
</evidence>
<reference evidence="2 3" key="1">
    <citation type="submission" date="2018-03" db="EMBL/GenBank/DDBJ databases">
        <title>Rhodobacter blasticus.</title>
        <authorList>
            <person name="Meyer T.E."/>
            <person name="Miller S."/>
            <person name="Lodha T."/>
            <person name="Gandham S."/>
            <person name="Chintalapati S."/>
            <person name="Chintalapati V.R."/>
        </authorList>
    </citation>
    <scope>NUCLEOTIDE SEQUENCE [LARGE SCALE GENOMIC DNA]</scope>
    <source>
        <strain evidence="2 3">DSM 2131</strain>
    </source>
</reference>
<evidence type="ECO:0000313" key="2">
    <source>
        <dbReference type="EMBL" id="PTE15702.1"/>
    </source>
</evidence>
<accession>A0A2T4JCR5</accession>
<comment type="caution">
    <text evidence="2">The sequence shown here is derived from an EMBL/GenBank/DDBJ whole genome shotgun (WGS) entry which is preliminary data.</text>
</comment>
<evidence type="ECO:0000313" key="3">
    <source>
        <dbReference type="Proteomes" id="UP000241362"/>
    </source>
</evidence>
<gene>
    <name evidence="2" type="ORF">C5F44_04890</name>
</gene>
<organism evidence="2 3">
    <name type="scientific">Fuscovulum blasticum DSM 2131</name>
    <dbReference type="NCBI Taxonomy" id="1188250"/>
    <lineage>
        <taxon>Bacteria</taxon>
        <taxon>Pseudomonadati</taxon>
        <taxon>Pseudomonadota</taxon>
        <taxon>Alphaproteobacteria</taxon>
        <taxon>Rhodobacterales</taxon>
        <taxon>Paracoccaceae</taxon>
        <taxon>Pseudogemmobacter</taxon>
    </lineage>
</organism>
<keyword evidence="1" id="KW-0732">Signal</keyword>
<dbReference type="AlphaFoldDB" id="A0A2T4JCR5"/>
<sequence length="287" mass="28574">MRQRIWIGLGAAALAATGAVAGPGAPRVASQVSGLTIVALDRLPAAPAAGEDRTYCTHLLVETLTTPAGRAVQDKGWGVTGEVALTAGLTAVSFVGTYAAATSGTCELSDGNVGLFAGDRLVALIYATESGTSTLAYVQPFGSQGGARLLSGDVVPSTEADLRALDLGAAGQGILVTPPALEEHLCQDAATVPLIDGLPIDLARALLVQAGWQAAPAAGAQRSPGQAQDLAAAGFPEVEDCSGTGFGFCAYSYTGPAGQLSVTTMGEMGEDGSLPIVAGSSVTCTTP</sequence>
<proteinExistence type="predicted"/>
<dbReference type="EMBL" id="PZKE01000003">
    <property type="protein sequence ID" value="PTE15702.1"/>
    <property type="molecule type" value="Genomic_DNA"/>
</dbReference>
<protein>
    <recommendedName>
        <fullName evidence="4">PASTA domain-containing protein</fullName>
    </recommendedName>
</protein>
<dbReference type="RefSeq" id="WP_107672378.1">
    <property type="nucleotide sequence ID" value="NZ_PZKE01000003.1"/>
</dbReference>